<dbReference type="GO" id="GO:0003682">
    <property type="term" value="F:chromatin binding"/>
    <property type="evidence" value="ECO:0007669"/>
    <property type="project" value="TreeGrafter"/>
</dbReference>
<dbReference type="Pfam" id="PF09739">
    <property type="entry name" value="MCM_bind"/>
    <property type="match status" value="1"/>
</dbReference>
<evidence type="ECO:0000256" key="1">
    <source>
        <dbReference type="ARBA" id="ARBA00004123"/>
    </source>
</evidence>
<sequence length="608" mass="68173">MVGKAYDCVANPLGAVRFLFDKVTGQGPIDGHSSDWGVHPLFSKTVLEDGALSQVPEINAGPLDTIPIHSLVRFRGMVQDMFNVDYYVGAYKDGDVWRTTKYSDVAVVPPCSEANMRIWDRRPLYCVPVPGENLWVKNAFNLRDSQIPVSPANGDASMNQKRAREEFRMNIEDMDTDLLETNEGPAENKRSCRGATTSNGEAKSPSLEPHDLNIPLGEKNLVPCVVKIYDGLDADLKLNDIVEFFGVLTFDPELTRHHAFMGEILDGVQEAFLDEDISSQLPASKVPRLHSIFHRKLSRDNLFRAMPRNAPECIDLDAFNRSSFAELRTSLVARLTEIFGGDGLAAEYLLLHLLSRVHARVEPMAVGKLSLNIVESSASREGVFLPATMVSQAIAALLPRSHLMPLSLEFLNEKPIAPRKNYSSNRLVTGDLQLAEGTHLMLDETALKSGQLTEIGLQNVQFLKNLMEWQKVEYDFEFYKMEMPADVPVLVLSTARSRLFPADVVLPLRPTLNFSSNLSPDLVAKWRTYLGAARAGDHTIDPSIQKILEEDLVTARQEDRSIGPEVFHRWLTMARLLSVSYGESTLSLERWQMVRELERRLAERLRVC</sequence>
<evidence type="ECO:0000313" key="4">
    <source>
        <dbReference type="EMBL" id="KAI5074125.1"/>
    </source>
</evidence>
<dbReference type="PANTHER" id="PTHR13489">
    <property type="entry name" value="MINI-CHROMOSOME MAINTENANCE COMPLEX-BINDING PROTEIN"/>
    <property type="match status" value="1"/>
</dbReference>
<dbReference type="GO" id="GO:0005634">
    <property type="term" value="C:nucleus"/>
    <property type="evidence" value="ECO:0007669"/>
    <property type="project" value="UniProtKB-SubCell"/>
</dbReference>
<keyword evidence="2" id="KW-0539">Nucleus</keyword>
<proteinExistence type="predicted"/>
<reference evidence="4" key="1">
    <citation type="submission" date="2021-01" db="EMBL/GenBank/DDBJ databases">
        <title>Adiantum capillus-veneris genome.</title>
        <authorList>
            <person name="Fang Y."/>
            <person name="Liao Q."/>
        </authorList>
    </citation>
    <scope>NUCLEOTIDE SEQUENCE</scope>
    <source>
        <strain evidence="4">H3</strain>
        <tissue evidence="4">Leaf</tissue>
    </source>
</reference>
<evidence type="ECO:0000313" key="5">
    <source>
        <dbReference type="Proteomes" id="UP000886520"/>
    </source>
</evidence>
<keyword evidence="5" id="KW-1185">Reference proteome</keyword>
<name>A0A9D4ZID2_ADICA</name>
<evidence type="ECO:0000256" key="2">
    <source>
        <dbReference type="ARBA" id="ARBA00023242"/>
    </source>
</evidence>
<evidence type="ECO:0008006" key="6">
    <source>
        <dbReference type="Google" id="ProtNLM"/>
    </source>
</evidence>
<dbReference type="OrthoDB" id="329666at2759"/>
<dbReference type="GO" id="GO:0006261">
    <property type="term" value="P:DNA-templated DNA replication"/>
    <property type="evidence" value="ECO:0007669"/>
    <property type="project" value="TreeGrafter"/>
</dbReference>
<feature type="region of interest" description="Disordered" evidence="3">
    <location>
        <begin position="178"/>
        <end position="211"/>
    </location>
</feature>
<comment type="subcellular location">
    <subcellularLocation>
        <location evidence="1">Nucleus</location>
    </subcellularLocation>
</comment>
<comment type="caution">
    <text evidence="4">The sequence shown here is derived from an EMBL/GenBank/DDBJ whole genome shotgun (WGS) entry which is preliminary data.</text>
</comment>
<gene>
    <name evidence="4" type="ORF">GOP47_0010086</name>
</gene>
<organism evidence="4 5">
    <name type="scientific">Adiantum capillus-veneris</name>
    <name type="common">Maidenhair fern</name>
    <dbReference type="NCBI Taxonomy" id="13818"/>
    <lineage>
        <taxon>Eukaryota</taxon>
        <taxon>Viridiplantae</taxon>
        <taxon>Streptophyta</taxon>
        <taxon>Embryophyta</taxon>
        <taxon>Tracheophyta</taxon>
        <taxon>Polypodiopsida</taxon>
        <taxon>Polypodiidae</taxon>
        <taxon>Polypodiales</taxon>
        <taxon>Pteridineae</taxon>
        <taxon>Pteridaceae</taxon>
        <taxon>Vittarioideae</taxon>
        <taxon>Adiantum</taxon>
    </lineage>
</organism>
<accession>A0A9D4ZID2</accession>
<dbReference type="Proteomes" id="UP000886520">
    <property type="component" value="Chromosome 10"/>
</dbReference>
<evidence type="ECO:0000256" key="3">
    <source>
        <dbReference type="SAM" id="MobiDB-lite"/>
    </source>
</evidence>
<dbReference type="EMBL" id="JABFUD020000010">
    <property type="protein sequence ID" value="KAI5074125.1"/>
    <property type="molecule type" value="Genomic_DNA"/>
</dbReference>
<dbReference type="AlphaFoldDB" id="A0A9D4ZID2"/>
<dbReference type="PANTHER" id="PTHR13489:SF0">
    <property type="entry name" value="MINI-CHROMOSOME MAINTENANCE COMPLEX-BINDING PROTEIN"/>
    <property type="match status" value="1"/>
</dbReference>
<protein>
    <recommendedName>
        <fullName evidence="6">Mini-chromosome maintenance complex-binding protein</fullName>
    </recommendedName>
</protein>
<dbReference type="InterPro" id="IPR019140">
    <property type="entry name" value="MCM_complex-bd"/>
</dbReference>